<feature type="transmembrane region" description="Helical" evidence="1">
    <location>
        <begin position="117"/>
        <end position="135"/>
    </location>
</feature>
<evidence type="ECO:0000256" key="1">
    <source>
        <dbReference type="SAM" id="Phobius"/>
    </source>
</evidence>
<dbReference type="WBParaSite" id="PSU_v2.g11658.t1">
    <property type="protein sequence ID" value="PSU_v2.g11658.t1"/>
    <property type="gene ID" value="PSU_v2.g11658"/>
</dbReference>
<feature type="transmembrane region" description="Helical" evidence="1">
    <location>
        <begin position="25"/>
        <end position="45"/>
    </location>
</feature>
<dbReference type="InterPro" id="IPR019430">
    <property type="entry name" value="7TM_GPCR_serpentine_rcpt_Srx"/>
</dbReference>
<name>A0A914XYP6_9BILA</name>
<evidence type="ECO:0000259" key="2">
    <source>
        <dbReference type="Pfam" id="PF10328"/>
    </source>
</evidence>
<accession>A0A914XYP6</accession>
<keyword evidence="1" id="KW-1133">Transmembrane helix</keyword>
<organism evidence="3 4">
    <name type="scientific">Panagrolaimus superbus</name>
    <dbReference type="NCBI Taxonomy" id="310955"/>
    <lineage>
        <taxon>Eukaryota</taxon>
        <taxon>Metazoa</taxon>
        <taxon>Ecdysozoa</taxon>
        <taxon>Nematoda</taxon>
        <taxon>Chromadorea</taxon>
        <taxon>Rhabditida</taxon>
        <taxon>Tylenchina</taxon>
        <taxon>Panagrolaimomorpha</taxon>
        <taxon>Panagrolaimoidea</taxon>
        <taxon>Panagrolaimidae</taxon>
        <taxon>Panagrolaimus</taxon>
    </lineage>
</organism>
<feature type="transmembrane region" description="Helical" evidence="1">
    <location>
        <begin position="155"/>
        <end position="183"/>
    </location>
</feature>
<feature type="transmembrane region" description="Helical" evidence="1">
    <location>
        <begin position="87"/>
        <end position="105"/>
    </location>
</feature>
<keyword evidence="1" id="KW-0812">Transmembrane</keyword>
<dbReference type="AlphaFoldDB" id="A0A914XYP6"/>
<keyword evidence="3" id="KW-1185">Reference proteome</keyword>
<dbReference type="Pfam" id="PF10328">
    <property type="entry name" value="7TM_GPCR_Srx"/>
    <property type="match status" value="1"/>
</dbReference>
<feature type="domain" description="7TM GPCR serpentine receptor class x (Srx)" evidence="2">
    <location>
        <begin position="3"/>
        <end position="139"/>
    </location>
</feature>
<evidence type="ECO:0000313" key="4">
    <source>
        <dbReference type="WBParaSite" id="PSU_v2.g11658.t1"/>
    </source>
</evidence>
<evidence type="ECO:0000313" key="3">
    <source>
        <dbReference type="Proteomes" id="UP000887577"/>
    </source>
</evidence>
<proteinExistence type="predicted"/>
<reference evidence="4" key="1">
    <citation type="submission" date="2022-11" db="UniProtKB">
        <authorList>
            <consortium name="WormBaseParasite"/>
        </authorList>
    </citation>
    <scope>IDENTIFICATION</scope>
</reference>
<keyword evidence="1" id="KW-0472">Membrane</keyword>
<dbReference type="Proteomes" id="UP000887577">
    <property type="component" value="Unplaced"/>
</dbReference>
<protein>
    <submittedName>
        <fullName evidence="4">7TM GPCR serpentine receptor class x (Srx) domain-containing protein</fullName>
    </submittedName>
</protein>
<sequence>MILVLNRFSGVFLWKKHRRYWSGNYFRIIFILVASYPFIIAGYMLGKAPACFALYSGSPKDFPEEAQGWADCAEFQVLSPIALTSNIVNVFLSLVLGLATVFARKIKGNKWQQKQKYETYLLIQSLITTLILVIYEIVNELSKNVNQYSEDYAQLYWSLFIYNIKIIIFRSYLFSTTICLFVIS</sequence>